<protein>
    <submittedName>
        <fullName evidence="1">Uncharacterized protein</fullName>
    </submittedName>
</protein>
<dbReference type="AlphaFoldDB" id="A0A8T0CTT0"/>
<evidence type="ECO:0000313" key="1">
    <source>
        <dbReference type="EMBL" id="KAF7850900.1"/>
    </source>
</evidence>
<gene>
    <name evidence="1" type="ORF">BT93_L4877</name>
</gene>
<dbReference type="Gramene" id="rna-gnl|WGS:JABURB|Cocit.L4877.1">
    <property type="protein sequence ID" value="cds-KAF7850900.1"/>
    <property type="gene ID" value="gene-BT93_L4877"/>
</dbReference>
<accession>A0A8T0CTT0</accession>
<evidence type="ECO:0000313" key="2">
    <source>
        <dbReference type="Proteomes" id="UP000806378"/>
    </source>
</evidence>
<keyword evidence="2" id="KW-1185">Reference proteome</keyword>
<proteinExistence type="predicted"/>
<name>A0A8T0CTT0_CORYI</name>
<comment type="caution">
    <text evidence="1">The sequence shown here is derived from an EMBL/GenBank/DDBJ whole genome shotgun (WGS) entry which is preliminary data.</text>
</comment>
<dbReference type="Proteomes" id="UP000806378">
    <property type="component" value="Unassembled WGS sequence"/>
</dbReference>
<organism evidence="1 2">
    <name type="scientific">Corymbia citriodora subsp. variegata</name>
    <dbReference type="NCBI Taxonomy" id="360336"/>
    <lineage>
        <taxon>Eukaryota</taxon>
        <taxon>Viridiplantae</taxon>
        <taxon>Streptophyta</taxon>
        <taxon>Embryophyta</taxon>
        <taxon>Tracheophyta</taxon>
        <taxon>Spermatophyta</taxon>
        <taxon>Magnoliopsida</taxon>
        <taxon>eudicotyledons</taxon>
        <taxon>Gunneridae</taxon>
        <taxon>Pentapetalae</taxon>
        <taxon>rosids</taxon>
        <taxon>malvids</taxon>
        <taxon>Myrtales</taxon>
        <taxon>Myrtaceae</taxon>
        <taxon>Myrtoideae</taxon>
        <taxon>Eucalypteae</taxon>
        <taxon>Corymbia</taxon>
    </lineage>
</organism>
<sequence length="166" mass="18580">MRNPVGTNPRHHCFMGFFSKLHRSKGELIALPRFSGSRPTLADPSSLRQGSSLFARCSRPTLARASPRSPPSSSLQLRSFLGSLFTTRASPSKPCQAWRTRSIAERVVEAIKRERVRDETKTKHGQYNLCCLGISIGWSCKMQVRRNSDLGYKDGGDERTSEVINL</sequence>
<dbReference type="EMBL" id="MU089575">
    <property type="protein sequence ID" value="KAF7850900.1"/>
    <property type="molecule type" value="Genomic_DNA"/>
</dbReference>
<reference evidence="1" key="1">
    <citation type="submission" date="2020-05" db="EMBL/GenBank/DDBJ databases">
        <title>WGS assembly of Corymbia citriodora subspecies variegata.</title>
        <authorList>
            <person name="Barry K."/>
            <person name="Hundley H."/>
            <person name="Shu S."/>
            <person name="Jenkins J."/>
            <person name="Grimwood J."/>
            <person name="Baten A."/>
        </authorList>
    </citation>
    <scope>NUCLEOTIDE SEQUENCE</scope>
    <source>
        <strain evidence="1">CV2-018</strain>
    </source>
</reference>